<dbReference type="EMBL" id="JXCQ01000002">
    <property type="protein sequence ID" value="KIR24244.1"/>
    <property type="molecule type" value="Genomic_DNA"/>
</dbReference>
<evidence type="ECO:0000313" key="2">
    <source>
        <dbReference type="Proteomes" id="UP000032210"/>
    </source>
</evidence>
<reference evidence="1 2" key="1">
    <citation type="submission" date="2015-01" db="EMBL/GenBank/DDBJ databases">
        <title>Genome sequence of the beneficial rhizobacterium Pseudomonas fluorescens 2-79.</title>
        <authorList>
            <person name="Thuermer A."/>
            <person name="Daniel R."/>
        </authorList>
    </citation>
    <scope>NUCLEOTIDE SEQUENCE [LARGE SCALE GENOMIC DNA]</scope>
    <source>
        <strain evidence="1 2">2-79</strain>
    </source>
</reference>
<organism evidence="1 2">
    <name type="scientific">Pseudomonas fluorescens</name>
    <dbReference type="NCBI Taxonomy" id="294"/>
    <lineage>
        <taxon>Bacteria</taxon>
        <taxon>Pseudomonadati</taxon>
        <taxon>Pseudomonadota</taxon>
        <taxon>Gammaproteobacteria</taxon>
        <taxon>Pseudomonadales</taxon>
        <taxon>Pseudomonadaceae</taxon>
        <taxon>Pseudomonas</taxon>
    </lineage>
</organism>
<dbReference type="AlphaFoldDB" id="A0A0D0TR72"/>
<accession>A0A0D0TR72</accession>
<gene>
    <name evidence="1" type="ORF">PFLU3_01340</name>
</gene>
<evidence type="ECO:0000313" key="1">
    <source>
        <dbReference type="EMBL" id="KIR24244.1"/>
    </source>
</evidence>
<sequence length="288" mass="31774">MPVSPISSDSITGWNYQPAPVLAPLPIEGYTGIRKQDGRTYGRTIGVQRNLRASPYYQYKPENAYPGQKPENIWGGFSQWNTNNCTIVAVIKMAMMQFGEKPTDIFKEVRETPDGYYVTLKNGETIFLSKDELKQAAEATKLKCQNIQTAIYANFIVAVAAKRFQEQNHGSGPADYARALDIMNDGGSIEYAFKRLGLWELVEQVPPEELAEGRLGVFQSGSHVAVSVDGKEERWGKQGGPTPTGAEVYVAYGFKNDAGQSEGVKASGKVAASPNRHLSQLGWRARMR</sequence>
<comment type="caution">
    <text evidence="1">The sequence shown here is derived from an EMBL/GenBank/DDBJ whole genome shotgun (WGS) entry which is preliminary data.</text>
</comment>
<dbReference type="PATRIC" id="fig|294.125.peg.139"/>
<protein>
    <submittedName>
        <fullName evidence="1">Uncharacterized protein</fullName>
    </submittedName>
</protein>
<dbReference type="Proteomes" id="UP000032210">
    <property type="component" value="Unassembled WGS sequence"/>
</dbReference>
<proteinExistence type="predicted"/>
<dbReference type="RefSeq" id="WP_124421690.1">
    <property type="nucleotide sequence ID" value="NZ_JXCQ01000002.1"/>
</dbReference>
<name>A0A0D0TR72_PSEFL</name>